<dbReference type="eggNOG" id="COG0525">
    <property type="taxonomic scope" value="Bacteria"/>
</dbReference>
<dbReference type="PROSITE" id="PS00178">
    <property type="entry name" value="AA_TRNA_LIGASE_I"/>
    <property type="match status" value="1"/>
</dbReference>
<dbReference type="GO" id="GO:0004832">
    <property type="term" value="F:valine-tRNA ligase activity"/>
    <property type="evidence" value="ECO:0007669"/>
    <property type="project" value="UniProtKB-UniRule"/>
</dbReference>
<dbReference type="FunFam" id="3.90.740.10:FF:000003">
    <property type="entry name" value="Valine--tRNA ligase"/>
    <property type="match status" value="1"/>
</dbReference>
<dbReference type="InterPro" id="IPR009080">
    <property type="entry name" value="tRNAsynth_Ia_anticodon-bd"/>
</dbReference>
<feature type="short sequence motif" description="'KMSKS' region" evidence="10">
    <location>
        <begin position="572"/>
        <end position="576"/>
    </location>
</feature>
<sequence length="971" mass="110122">MIFTMTDANAQSAQNIATTYDPTDIERKWYQIWEEKGYFKPSGQGDSFCIMIPPPNVTGSLHMGHGFNNAIMDALTRYNRMMGKNTLWQPGTDHAGIATQMVVERQLAAQNVSRHDLGREQFIDKVWEWKEQSGGTITKQIRRLGSSVDWSRERFTMDDGLSNAVKEVFVQLHEQGLIYRGKRLVNWDPKLQTALSDLEVESVEEKGSLWHFKYFFEDKSLKTQDGHDFLVVATTRPETLLGDTAVAVHPEDERYAHLIGKNIVLPITGRLVPIVADEYVEKDFGTGCVKITPAHDFNDYDLGKRHDLPIINIFNKNAEVLAEFEYIAKAGEQISDAIAAPADYVGLERFAARKKLVAQAEAEGWLDQIQPYDLKAPRGDRSGVIVEPLLTDQWYVKIAPLAQPAIEAVQDGRIKFVPEQYTNMYMAWMNNIQDWCISRQLWWGHRIPAWYDAEGNVYVGRNEEEVRAKNNLAADLALQQDEDVLDTWFSSGLWTFSTLGWTGDAKKDAENYFLNTFHPTDVLVTGFDIIFFWVARMIMMTMHFMKNEDGTPQVPFKTVYVHGLVRDGEGQKMSKSKGNVLDPLDLIDGIDLESLVQKRTFGLMNPKQAEKIEKATRKEFPEGINSYGTDAVRFTFCALANTGRDIKFDLKRVEGYRNFCNKIWNATRFVLMNVEGQTVAQEARPELWELPEQWIMSRLQKAEQAVHQAFATYRLDLAAQTIYDFIWNEYCDWYVELTKPVLNDAEVSEERKAEVRRVLLAVMEASLRLAHPLMPYLTEEIWQTLAPMIGKGGDTIMTTKYPVPEAAKMNEQAEADMQWLQGLIGAVRNIRGEMGLGNARLLPVLLQNISDSERTQIERIQPLFKALAKVESITFLAQGEEPPLSSSSVVGHASVFVPMKGLIDPKAELGRLQKDLDKVQKQHDQIANKLANEGFVAKAPAAVVEGEKVKLAEFADQLVKIKQSMEQIAAL</sequence>
<dbReference type="STRING" id="487316.BEN76_00325"/>
<dbReference type="EMBL" id="CP016896">
    <property type="protein sequence ID" value="APV37461.1"/>
    <property type="molecule type" value="Genomic_DNA"/>
</dbReference>
<evidence type="ECO:0000313" key="14">
    <source>
        <dbReference type="EMBL" id="APV37461.1"/>
    </source>
</evidence>
<dbReference type="InterPro" id="IPR009008">
    <property type="entry name" value="Val/Leu/Ile-tRNA-synth_edit"/>
</dbReference>
<dbReference type="InterPro" id="IPR001412">
    <property type="entry name" value="aa-tRNA-synth_I_CS"/>
</dbReference>
<dbReference type="Proteomes" id="UP000185674">
    <property type="component" value="Chromosome"/>
</dbReference>
<dbReference type="Pfam" id="PF08264">
    <property type="entry name" value="Anticodon_1"/>
    <property type="match status" value="1"/>
</dbReference>
<evidence type="ECO:0000256" key="6">
    <source>
        <dbReference type="ARBA" id="ARBA00023054"/>
    </source>
</evidence>
<name>A0A1P8EMJ5_9GAMM</name>
<evidence type="ECO:0000259" key="11">
    <source>
        <dbReference type="Pfam" id="PF00133"/>
    </source>
</evidence>
<dbReference type="InterPro" id="IPR033705">
    <property type="entry name" value="Anticodon_Ia_Val"/>
</dbReference>
<dbReference type="GO" id="GO:0002161">
    <property type="term" value="F:aminoacyl-tRNA deacylase activity"/>
    <property type="evidence" value="ECO:0007669"/>
    <property type="project" value="InterPro"/>
</dbReference>
<dbReference type="InterPro" id="IPR037118">
    <property type="entry name" value="Val-tRNA_synth_C_sf"/>
</dbReference>
<dbReference type="CDD" id="cd00817">
    <property type="entry name" value="ValRS_core"/>
    <property type="match status" value="1"/>
</dbReference>
<keyword evidence="6 10" id="KW-0175">Coiled coil</keyword>
<dbReference type="InterPro" id="IPR019499">
    <property type="entry name" value="Val-tRNA_synth_tRNA-bd"/>
</dbReference>
<dbReference type="InterPro" id="IPR002300">
    <property type="entry name" value="aa-tRNA-synth_Ia"/>
</dbReference>
<evidence type="ECO:0000259" key="13">
    <source>
        <dbReference type="Pfam" id="PF10458"/>
    </source>
</evidence>
<comment type="catalytic activity">
    <reaction evidence="8 10">
        <text>tRNA(Val) + L-valine + ATP = L-valyl-tRNA(Val) + AMP + diphosphate</text>
        <dbReference type="Rhea" id="RHEA:10704"/>
        <dbReference type="Rhea" id="RHEA-COMP:9672"/>
        <dbReference type="Rhea" id="RHEA-COMP:9708"/>
        <dbReference type="ChEBI" id="CHEBI:30616"/>
        <dbReference type="ChEBI" id="CHEBI:33019"/>
        <dbReference type="ChEBI" id="CHEBI:57762"/>
        <dbReference type="ChEBI" id="CHEBI:78442"/>
        <dbReference type="ChEBI" id="CHEBI:78537"/>
        <dbReference type="ChEBI" id="CHEBI:456215"/>
        <dbReference type="EC" id="6.1.1.9"/>
    </reaction>
</comment>
<dbReference type="PANTHER" id="PTHR11946">
    <property type="entry name" value="VALYL-TRNA SYNTHETASES"/>
    <property type="match status" value="1"/>
</dbReference>
<comment type="similarity">
    <text evidence="9 10">Belongs to the class-I aminoacyl-tRNA synthetase family. ValS type 1 subfamily.</text>
</comment>
<dbReference type="GO" id="GO:0005829">
    <property type="term" value="C:cytosol"/>
    <property type="evidence" value="ECO:0007669"/>
    <property type="project" value="TreeGrafter"/>
</dbReference>
<dbReference type="InterPro" id="IPR010978">
    <property type="entry name" value="tRNA-bd_arm"/>
</dbReference>
<keyword evidence="2 10" id="KW-0436">Ligase</keyword>
<dbReference type="FunFam" id="3.40.50.620:FF:000073">
    <property type="entry name" value="Valine--tRNA ligase"/>
    <property type="match status" value="1"/>
</dbReference>
<dbReference type="Gene3D" id="1.10.730.10">
    <property type="entry name" value="Isoleucyl-tRNA Synthetase, Domain 1"/>
    <property type="match status" value="1"/>
</dbReference>
<keyword evidence="1 10" id="KW-0963">Cytoplasm</keyword>
<gene>
    <name evidence="10" type="primary">valS</name>
    <name evidence="14" type="ORF">BEN76_00325</name>
</gene>
<dbReference type="KEGG" id="asol:BEN76_00325"/>
<dbReference type="Gene3D" id="3.90.740.10">
    <property type="entry name" value="Valyl/Leucyl/Isoleucyl-tRNA synthetase, editing domain"/>
    <property type="match status" value="2"/>
</dbReference>
<dbReference type="Pfam" id="PF10458">
    <property type="entry name" value="Val_tRNA-synt_C"/>
    <property type="match status" value="1"/>
</dbReference>
<dbReference type="NCBIfam" id="TIGR00422">
    <property type="entry name" value="valS"/>
    <property type="match status" value="1"/>
</dbReference>
<dbReference type="GO" id="GO:0006438">
    <property type="term" value="P:valyl-tRNA aminoacylation"/>
    <property type="evidence" value="ECO:0007669"/>
    <property type="project" value="UniProtKB-UniRule"/>
</dbReference>
<feature type="domain" description="Aminoacyl-tRNA synthetase class Ia" evidence="11">
    <location>
        <begin position="28"/>
        <end position="649"/>
    </location>
</feature>
<comment type="domain">
    <text evidence="10">ValRS has two distinct active sites: one for aminoacylation and one for editing. The misactivated threonine is translocated from the active site to the editing site.</text>
</comment>
<evidence type="ECO:0000256" key="1">
    <source>
        <dbReference type="ARBA" id="ARBA00022490"/>
    </source>
</evidence>
<dbReference type="SUPFAM" id="SSF50677">
    <property type="entry name" value="ValRS/IleRS/LeuRS editing domain"/>
    <property type="match status" value="1"/>
</dbReference>
<proteinExistence type="inferred from homology"/>
<dbReference type="SUPFAM" id="SSF46589">
    <property type="entry name" value="tRNA-binding arm"/>
    <property type="match status" value="1"/>
</dbReference>
<dbReference type="PANTHER" id="PTHR11946:SF93">
    <property type="entry name" value="VALINE--TRNA LIGASE, CHLOROPLASTIC_MITOCHONDRIAL 2"/>
    <property type="match status" value="1"/>
</dbReference>
<protein>
    <recommendedName>
        <fullName evidence="10">Valine--tRNA ligase</fullName>
        <ecNumber evidence="10">6.1.1.9</ecNumber>
    </recommendedName>
    <alternativeName>
        <fullName evidence="10">Valyl-tRNA synthetase</fullName>
        <shortName evidence="10">ValRS</shortName>
    </alternativeName>
</protein>
<dbReference type="FunFam" id="1.10.287.380:FF:000001">
    <property type="entry name" value="Valine--tRNA ligase"/>
    <property type="match status" value="1"/>
</dbReference>
<dbReference type="EC" id="6.1.1.9" evidence="10"/>
<dbReference type="SUPFAM" id="SSF47323">
    <property type="entry name" value="Anticodon-binding domain of a subclass of class I aminoacyl-tRNA synthetases"/>
    <property type="match status" value="1"/>
</dbReference>
<dbReference type="CDD" id="cd07962">
    <property type="entry name" value="Anticodon_Ia_Val"/>
    <property type="match status" value="1"/>
</dbReference>
<accession>A0A1P8EMJ5</accession>
<dbReference type="Gene3D" id="3.40.50.620">
    <property type="entry name" value="HUPs"/>
    <property type="match status" value="2"/>
</dbReference>
<evidence type="ECO:0000256" key="2">
    <source>
        <dbReference type="ARBA" id="ARBA00022598"/>
    </source>
</evidence>
<dbReference type="NCBIfam" id="NF004349">
    <property type="entry name" value="PRK05729.1"/>
    <property type="match status" value="1"/>
</dbReference>
<evidence type="ECO:0000259" key="12">
    <source>
        <dbReference type="Pfam" id="PF08264"/>
    </source>
</evidence>
<dbReference type="GO" id="GO:0005524">
    <property type="term" value="F:ATP binding"/>
    <property type="evidence" value="ECO:0007669"/>
    <property type="project" value="UniProtKB-UniRule"/>
</dbReference>
<dbReference type="PRINTS" id="PR00986">
    <property type="entry name" value="TRNASYNTHVAL"/>
</dbReference>
<evidence type="ECO:0000256" key="5">
    <source>
        <dbReference type="ARBA" id="ARBA00022917"/>
    </source>
</evidence>
<evidence type="ECO:0000256" key="10">
    <source>
        <dbReference type="HAMAP-Rule" id="MF_02004"/>
    </source>
</evidence>
<comment type="subunit">
    <text evidence="10">Monomer.</text>
</comment>
<reference evidence="14 15" key="1">
    <citation type="submission" date="2016-08" db="EMBL/GenBank/DDBJ databases">
        <title>Complete genome sequence of Acinetobacter baylyi strain GFJ2.</title>
        <authorList>
            <person name="Tabata M."/>
            <person name="Kuboki S."/>
            <person name="Gibu N."/>
            <person name="Kinouchi Y."/>
            <person name="Vangnai A."/>
            <person name="Kasai D."/>
            <person name="Fukuda M."/>
        </authorList>
    </citation>
    <scope>NUCLEOTIDE SEQUENCE [LARGE SCALE GENOMIC DNA]</scope>
    <source>
        <strain evidence="14 15">GFJ2</strain>
    </source>
</reference>
<comment type="domain">
    <text evidence="10">The C-terminal coiled-coil domain is crucial for aminoacylation activity.</text>
</comment>
<organism evidence="14 15">
    <name type="scientific">Acinetobacter soli</name>
    <dbReference type="NCBI Taxonomy" id="487316"/>
    <lineage>
        <taxon>Bacteria</taxon>
        <taxon>Pseudomonadati</taxon>
        <taxon>Pseudomonadota</taxon>
        <taxon>Gammaproteobacteria</taxon>
        <taxon>Moraxellales</taxon>
        <taxon>Moraxellaceae</taxon>
        <taxon>Acinetobacter</taxon>
    </lineage>
</organism>
<feature type="domain" description="Methionyl/Valyl/Leucyl/Isoleucyl-tRNA synthetase anticodon-binding" evidence="12">
    <location>
        <begin position="692"/>
        <end position="842"/>
    </location>
</feature>
<evidence type="ECO:0000256" key="9">
    <source>
        <dbReference type="ARBA" id="ARBA00060830"/>
    </source>
</evidence>
<keyword evidence="7 10" id="KW-0030">Aminoacyl-tRNA synthetase</keyword>
<evidence type="ECO:0000256" key="8">
    <source>
        <dbReference type="ARBA" id="ARBA00047552"/>
    </source>
</evidence>
<evidence type="ECO:0000256" key="7">
    <source>
        <dbReference type="ARBA" id="ARBA00023146"/>
    </source>
</evidence>
<dbReference type="Gene3D" id="1.10.287.380">
    <property type="entry name" value="Valyl-tRNA synthetase, C-terminal domain"/>
    <property type="match status" value="1"/>
</dbReference>
<feature type="short sequence motif" description="'HIGH' region" evidence="10">
    <location>
        <begin position="55"/>
        <end position="65"/>
    </location>
</feature>
<evidence type="ECO:0000313" key="15">
    <source>
        <dbReference type="Proteomes" id="UP000185674"/>
    </source>
</evidence>
<comment type="function">
    <text evidence="10">Catalyzes the attachment of valine to tRNA(Val). As ValRS can inadvertently accommodate and process structurally similar amino acids such as threonine, to avoid such errors, it has a 'posttransfer' editing activity that hydrolyzes mischarged Thr-tRNA(Val) in a tRNA-dependent manner.</text>
</comment>
<feature type="domain" description="Valyl-tRNA synthetase tRNA-binding arm" evidence="13">
    <location>
        <begin position="907"/>
        <end position="968"/>
    </location>
</feature>
<dbReference type="AlphaFoldDB" id="A0A1P8EMJ5"/>
<keyword evidence="5 10" id="KW-0648">Protein biosynthesis</keyword>
<evidence type="ECO:0000256" key="3">
    <source>
        <dbReference type="ARBA" id="ARBA00022741"/>
    </source>
</evidence>
<dbReference type="FunFam" id="1.10.730.10:FF:000009">
    <property type="entry name" value="Valine--tRNA ligase, mitochondrial"/>
    <property type="match status" value="1"/>
</dbReference>
<dbReference type="InterPro" id="IPR002303">
    <property type="entry name" value="Valyl-tRNA_ligase"/>
</dbReference>
<evidence type="ECO:0000256" key="4">
    <source>
        <dbReference type="ARBA" id="ARBA00022840"/>
    </source>
</evidence>
<comment type="subcellular location">
    <subcellularLocation>
        <location evidence="10">Cytoplasm</location>
    </subcellularLocation>
</comment>
<keyword evidence="3 10" id="KW-0547">Nucleotide-binding</keyword>
<dbReference type="HAMAP" id="MF_02004">
    <property type="entry name" value="Val_tRNA_synth_type1"/>
    <property type="match status" value="1"/>
</dbReference>
<dbReference type="FunFam" id="3.40.50.620:FF:000020">
    <property type="entry name" value="Valine--tRNA ligase, mitochondrial"/>
    <property type="match status" value="1"/>
</dbReference>
<dbReference type="SUPFAM" id="SSF52374">
    <property type="entry name" value="Nucleotidylyl transferase"/>
    <property type="match status" value="1"/>
</dbReference>
<dbReference type="InterPro" id="IPR014729">
    <property type="entry name" value="Rossmann-like_a/b/a_fold"/>
</dbReference>
<dbReference type="Pfam" id="PF00133">
    <property type="entry name" value="tRNA-synt_1"/>
    <property type="match status" value="1"/>
</dbReference>
<feature type="binding site" evidence="10">
    <location>
        <position position="575"/>
    </location>
    <ligand>
        <name>ATP</name>
        <dbReference type="ChEBI" id="CHEBI:30616"/>
    </ligand>
</feature>
<dbReference type="InterPro" id="IPR013155">
    <property type="entry name" value="M/V/L/I-tRNA-synth_anticd-bd"/>
</dbReference>
<keyword evidence="4 10" id="KW-0067">ATP-binding</keyword>